<dbReference type="PROSITE" id="PS00737">
    <property type="entry name" value="THIOLASE_2"/>
    <property type="match status" value="1"/>
</dbReference>
<dbReference type="GO" id="GO:0003988">
    <property type="term" value="F:acetyl-CoA C-acyltransferase activity"/>
    <property type="evidence" value="ECO:0007669"/>
    <property type="project" value="UniProtKB-ARBA"/>
</dbReference>
<dbReference type="PIRSF" id="PIRSF000429">
    <property type="entry name" value="Ac-CoA_Ac_transf"/>
    <property type="match status" value="1"/>
</dbReference>
<dbReference type="GO" id="GO:0006869">
    <property type="term" value="P:lipid transport"/>
    <property type="evidence" value="ECO:0007669"/>
    <property type="project" value="UniProtKB-KW"/>
</dbReference>
<accession>A0A4Z0BUF6</accession>
<feature type="domain" description="Thiolase C-terminal" evidence="8">
    <location>
        <begin position="248"/>
        <end position="368"/>
    </location>
</feature>
<evidence type="ECO:0000313" key="9">
    <source>
        <dbReference type="EMBL" id="TFZ02957.1"/>
    </source>
</evidence>
<comment type="caution">
    <text evidence="9">The sequence shown here is derived from an EMBL/GenBank/DDBJ whole genome shotgun (WGS) entry which is preliminary data.</text>
</comment>
<keyword evidence="2" id="KW-0813">Transport</keyword>
<gene>
    <name evidence="9" type="ORF">EZ313_17175</name>
</gene>
<dbReference type="GO" id="GO:0008289">
    <property type="term" value="F:lipid binding"/>
    <property type="evidence" value="ECO:0007669"/>
    <property type="project" value="UniProtKB-KW"/>
</dbReference>
<keyword evidence="5" id="KW-0446">Lipid-binding</keyword>
<protein>
    <recommendedName>
        <fullName evidence="1">propanoyl-CoA C-acyltransferase</fullName>
        <ecNumber evidence="1">2.3.1.176</ecNumber>
    </recommendedName>
    <alternativeName>
        <fullName evidence="6">Propanoyl-CoA C-acyltransferase</fullName>
    </alternativeName>
</protein>
<dbReference type="PANTHER" id="PTHR42870">
    <property type="entry name" value="ACETYL-COA C-ACETYLTRANSFERASE"/>
    <property type="match status" value="1"/>
</dbReference>
<keyword evidence="4" id="KW-0445">Lipid transport</keyword>
<dbReference type="PANTHER" id="PTHR42870:SF1">
    <property type="entry name" value="NON-SPECIFIC LIPID-TRANSFER PROTEIN-LIKE 2"/>
    <property type="match status" value="1"/>
</dbReference>
<evidence type="ECO:0000256" key="3">
    <source>
        <dbReference type="ARBA" id="ARBA00022679"/>
    </source>
</evidence>
<dbReference type="Pfam" id="PF22691">
    <property type="entry name" value="Thiolase_C_1"/>
    <property type="match status" value="1"/>
</dbReference>
<evidence type="ECO:0000256" key="5">
    <source>
        <dbReference type="ARBA" id="ARBA00023121"/>
    </source>
</evidence>
<dbReference type="InterPro" id="IPR055140">
    <property type="entry name" value="Thiolase_C_2"/>
</dbReference>
<dbReference type="Pfam" id="PF00108">
    <property type="entry name" value="Thiolase_N"/>
    <property type="match status" value="1"/>
</dbReference>
<dbReference type="OrthoDB" id="9785768at2"/>
<evidence type="ECO:0000256" key="6">
    <source>
        <dbReference type="ARBA" id="ARBA00032316"/>
    </source>
</evidence>
<dbReference type="CDD" id="cd00829">
    <property type="entry name" value="SCP-x_thiolase"/>
    <property type="match status" value="1"/>
</dbReference>
<sequence>MNRPVYVLGTGLRKFGKYPELTHKQFAVPAVLEALKESGLSRERIDVAYSSSVFGGSMMGQQILGQLGLTGIPIINVEDACSSSAVGVHEAAARIAEGRCEAAVIVGVDMLTKLGRGALPLNREDWDAINGLTMPVLYAMRARRYMHEHGLKAADFSEVTVKARAHGARNPLAQFQKPVTLEEVNASREVADPFRLLHCCPTGDGAAAVVLGSESLMKEFAGGRPPVQVAGTVLHSGEYEPGPYSMTTSHVSSKSARDIYELTGVSPTDIHVAEIHDSFAAAELMYYEAFQFCRPGDALALLRSGATSLGGRQVVNPSGGLISRGHPVAASGVAQIAEITRQLQGRSGAHQVEGARVGLAHVTGGGVSNFEHGACAVTLLKR</sequence>
<dbReference type="EC" id="2.3.1.176" evidence="1"/>
<feature type="domain" description="Thiolase N-terminal" evidence="7">
    <location>
        <begin position="16"/>
        <end position="215"/>
    </location>
</feature>
<keyword evidence="10" id="KW-1185">Reference proteome</keyword>
<evidence type="ECO:0000256" key="4">
    <source>
        <dbReference type="ARBA" id="ARBA00023055"/>
    </source>
</evidence>
<organism evidence="9 10">
    <name type="scientific">Ramlibacter henchirensis</name>
    <dbReference type="NCBI Taxonomy" id="204072"/>
    <lineage>
        <taxon>Bacteria</taxon>
        <taxon>Pseudomonadati</taxon>
        <taxon>Pseudomonadota</taxon>
        <taxon>Betaproteobacteria</taxon>
        <taxon>Burkholderiales</taxon>
        <taxon>Comamonadaceae</taxon>
        <taxon>Ramlibacter</taxon>
    </lineage>
</organism>
<proteinExistence type="predicted"/>
<dbReference type="InterPro" id="IPR020613">
    <property type="entry name" value="Thiolase_CS"/>
</dbReference>
<dbReference type="Proteomes" id="UP000298180">
    <property type="component" value="Unassembled WGS sequence"/>
</dbReference>
<dbReference type="InterPro" id="IPR002155">
    <property type="entry name" value="Thiolase"/>
</dbReference>
<evidence type="ECO:0000256" key="2">
    <source>
        <dbReference type="ARBA" id="ARBA00022448"/>
    </source>
</evidence>
<dbReference type="InterPro" id="IPR020616">
    <property type="entry name" value="Thiolase_N"/>
</dbReference>
<dbReference type="SUPFAM" id="SSF53901">
    <property type="entry name" value="Thiolase-like"/>
    <property type="match status" value="2"/>
</dbReference>
<keyword evidence="3" id="KW-0808">Transferase</keyword>
<evidence type="ECO:0000259" key="7">
    <source>
        <dbReference type="Pfam" id="PF00108"/>
    </source>
</evidence>
<evidence type="ECO:0000259" key="8">
    <source>
        <dbReference type="Pfam" id="PF22691"/>
    </source>
</evidence>
<evidence type="ECO:0000256" key="1">
    <source>
        <dbReference type="ARBA" id="ARBA00012352"/>
    </source>
</evidence>
<evidence type="ECO:0000313" key="10">
    <source>
        <dbReference type="Proteomes" id="UP000298180"/>
    </source>
</evidence>
<dbReference type="AlphaFoldDB" id="A0A4Z0BUF6"/>
<reference evidence="9 10" key="1">
    <citation type="submission" date="2019-03" db="EMBL/GenBank/DDBJ databases">
        <title>Ramlibacter henchirensis DSM 14656, whole genome shotgun sequence.</title>
        <authorList>
            <person name="Zhang X."/>
            <person name="Feng G."/>
            <person name="Zhu H."/>
        </authorList>
    </citation>
    <scope>NUCLEOTIDE SEQUENCE [LARGE SCALE GENOMIC DNA]</scope>
    <source>
        <strain evidence="9 10">DSM 14656</strain>
    </source>
</reference>
<dbReference type="InterPro" id="IPR016039">
    <property type="entry name" value="Thiolase-like"/>
</dbReference>
<name>A0A4Z0BUF6_9BURK</name>
<dbReference type="EMBL" id="SMLM01000002">
    <property type="protein sequence ID" value="TFZ02957.1"/>
    <property type="molecule type" value="Genomic_DNA"/>
</dbReference>
<dbReference type="Gene3D" id="3.40.47.10">
    <property type="match status" value="1"/>
</dbReference>